<dbReference type="InterPro" id="IPR010611">
    <property type="entry name" value="3D_dom"/>
</dbReference>
<evidence type="ECO:0000256" key="1">
    <source>
        <dbReference type="ARBA" id="ARBA00022729"/>
    </source>
</evidence>
<dbReference type="InterPro" id="IPR036908">
    <property type="entry name" value="RlpA-like_sf"/>
</dbReference>
<dbReference type="PANTHER" id="PTHR39160:SF4">
    <property type="entry name" value="RESUSCITATION-PROMOTING FACTOR RPFB"/>
    <property type="match status" value="1"/>
</dbReference>
<comment type="caution">
    <text evidence="4">The sequence shown here is derived from an EMBL/GenBank/DDBJ whole genome shotgun (WGS) entry which is preliminary data.</text>
</comment>
<dbReference type="PANTHER" id="PTHR39160">
    <property type="entry name" value="CELL WALL-BINDING PROTEIN YOCH"/>
    <property type="match status" value="1"/>
</dbReference>
<protein>
    <submittedName>
        <fullName evidence="4">3D domain-containing protein</fullName>
    </submittedName>
</protein>
<dbReference type="EMBL" id="JACXJA010000030">
    <property type="protein sequence ID" value="MBD2864569.1"/>
    <property type="molecule type" value="Genomic_DNA"/>
</dbReference>
<proteinExistence type="predicted"/>
<dbReference type="GO" id="GO:0004553">
    <property type="term" value="F:hydrolase activity, hydrolyzing O-glycosyl compounds"/>
    <property type="evidence" value="ECO:0007669"/>
    <property type="project" value="InterPro"/>
</dbReference>
<dbReference type="GO" id="GO:0019867">
    <property type="term" value="C:outer membrane"/>
    <property type="evidence" value="ECO:0007669"/>
    <property type="project" value="InterPro"/>
</dbReference>
<dbReference type="GO" id="GO:0009254">
    <property type="term" value="P:peptidoglycan turnover"/>
    <property type="evidence" value="ECO:0007669"/>
    <property type="project" value="InterPro"/>
</dbReference>
<dbReference type="Pfam" id="PF06725">
    <property type="entry name" value="3D"/>
    <property type="match status" value="1"/>
</dbReference>
<gene>
    <name evidence="4" type="ORF">IDH45_21500</name>
</gene>
<organism evidence="4 5">
    <name type="scientific">Paenibacillus oceani</name>
    <dbReference type="NCBI Taxonomy" id="2772510"/>
    <lineage>
        <taxon>Bacteria</taxon>
        <taxon>Bacillati</taxon>
        <taxon>Bacillota</taxon>
        <taxon>Bacilli</taxon>
        <taxon>Bacillales</taxon>
        <taxon>Paenibacillaceae</taxon>
        <taxon>Paenibacillus</taxon>
    </lineage>
</organism>
<keyword evidence="5" id="KW-1185">Reference proteome</keyword>
<dbReference type="InterPro" id="IPR051933">
    <property type="entry name" value="Resuscitation_pf_RpfB"/>
</dbReference>
<feature type="domain" description="3D" evidence="3">
    <location>
        <begin position="164"/>
        <end position="233"/>
    </location>
</feature>
<name>A0A927CAQ6_9BACL</name>
<dbReference type="AlphaFoldDB" id="A0A927CAQ6"/>
<accession>A0A927CAQ6</accession>
<sequence length="234" mass="23523">MLAPFVFQTHLFADGGTLSPSAYPAKGIVTVLASAEPAAAELAETVQQAAEQQPQAAPAASAAVASAPAKPKAAASAASDTAKKAQPNQAKKAAPAAVQPKAATEAKAADKQFSTNQQVVTVSGKEIKPAKTIAAVASAYTGSAEENGGYAGLDYFGNTLKVGTIAVDPKVIPLGSTVYVTGYTFDGLPAGGMMAVASDTGGSIKGNRIDIFVPSSGEQAKLFGYQNVTVYVVD</sequence>
<keyword evidence="1" id="KW-0732">Signal</keyword>
<reference evidence="4" key="1">
    <citation type="submission" date="2020-09" db="EMBL/GenBank/DDBJ databases">
        <title>A novel bacterium of genus Paenibacillus, isolated from South China Sea.</title>
        <authorList>
            <person name="Huang H."/>
            <person name="Mo K."/>
            <person name="Hu Y."/>
        </authorList>
    </citation>
    <scope>NUCLEOTIDE SEQUENCE</scope>
    <source>
        <strain evidence="4">IB182363</strain>
    </source>
</reference>
<dbReference type="SUPFAM" id="SSF50685">
    <property type="entry name" value="Barwin-like endoglucanases"/>
    <property type="match status" value="1"/>
</dbReference>
<evidence type="ECO:0000256" key="2">
    <source>
        <dbReference type="SAM" id="MobiDB-lite"/>
    </source>
</evidence>
<dbReference type="Proteomes" id="UP000639396">
    <property type="component" value="Unassembled WGS sequence"/>
</dbReference>
<dbReference type="CDD" id="cd14667">
    <property type="entry name" value="3D_containing_proteins"/>
    <property type="match status" value="1"/>
</dbReference>
<evidence type="ECO:0000259" key="3">
    <source>
        <dbReference type="Pfam" id="PF06725"/>
    </source>
</evidence>
<evidence type="ECO:0000313" key="4">
    <source>
        <dbReference type="EMBL" id="MBD2864569.1"/>
    </source>
</evidence>
<feature type="region of interest" description="Disordered" evidence="2">
    <location>
        <begin position="74"/>
        <end position="101"/>
    </location>
</feature>
<evidence type="ECO:0000313" key="5">
    <source>
        <dbReference type="Proteomes" id="UP000639396"/>
    </source>
</evidence>
<dbReference type="InterPro" id="IPR059180">
    <property type="entry name" value="3D_YorM"/>
</dbReference>
<dbReference type="Gene3D" id="2.40.40.10">
    <property type="entry name" value="RlpA-like domain"/>
    <property type="match status" value="1"/>
</dbReference>